<organism evidence="4 5">
    <name type="scientific">Piscirickettsia salmonis</name>
    <dbReference type="NCBI Taxonomy" id="1238"/>
    <lineage>
        <taxon>Bacteria</taxon>
        <taxon>Pseudomonadati</taxon>
        <taxon>Pseudomonadota</taxon>
        <taxon>Gammaproteobacteria</taxon>
        <taxon>Thiotrichales</taxon>
        <taxon>Piscirickettsiaceae</taxon>
        <taxon>Piscirickettsia</taxon>
    </lineage>
</organism>
<dbReference type="EMBL" id="CP012508">
    <property type="protein sequence ID" value="ALB21829.1"/>
    <property type="molecule type" value="Genomic_DNA"/>
</dbReference>
<dbReference type="InterPro" id="IPR051128">
    <property type="entry name" value="EgtD_Methyltrsf_superfamily"/>
</dbReference>
<dbReference type="InterPro" id="IPR019257">
    <property type="entry name" value="MeTrfase_dom"/>
</dbReference>
<proteinExistence type="predicted"/>
<keyword evidence="2 4" id="KW-0808">Transferase</keyword>
<evidence type="ECO:0000256" key="1">
    <source>
        <dbReference type="ARBA" id="ARBA00022603"/>
    </source>
</evidence>
<reference evidence="4 5" key="1">
    <citation type="journal article" date="2014" name="Genome Announc.">
        <title>Comparative Genome Analysis of Two Isolates of the Fish Pathogen Piscirickettsia salmonis from Different Hosts Reveals Major Differences in Virulence-Associated Secretion Systems.</title>
        <authorList>
            <person name="Bohle H."/>
            <person name="Henriquez P."/>
            <person name="Grothusen H."/>
            <person name="Navas E."/>
            <person name="Sandoval A."/>
            <person name="Bustamante F."/>
            <person name="Bustos P."/>
            <person name="Mancilla M."/>
        </authorList>
    </citation>
    <scope>NUCLEOTIDE SEQUENCE [LARGE SCALE GENOMIC DNA]</scope>
    <source>
        <strain evidence="5">B1-32597</strain>
    </source>
</reference>
<name>A0AAC8VFY7_PISSA</name>
<dbReference type="GO" id="GO:0032259">
    <property type="term" value="P:methylation"/>
    <property type="evidence" value="ECO:0007669"/>
    <property type="project" value="UniProtKB-KW"/>
</dbReference>
<accession>A0AAC8VFY7</accession>
<dbReference type="AlphaFoldDB" id="A0AAC8VFY7"/>
<protein>
    <submittedName>
        <fullName evidence="4">Methyltransferase</fullName>
        <ecNumber evidence="4">2.1.1.44</ecNumber>
    </submittedName>
</protein>
<evidence type="ECO:0000259" key="3">
    <source>
        <dbReference type="Pfam" id="PF10017"/>
    </source>
</evidence>
<evidence type="ECO:0000313" key="5">
    <source>
        <dbReference type="Proteomes" id="UP000029558"/>
    </source>
</evidence>
<evidence type="ECO:0000256" key="2">
    <source>
        <dbReference type="ARBA" id="ARBA00022679"/>
    </source>
</evidence>
<dbReference type="EC" id="2.1.1.44" evidence="4"/>
<keyword evidence="1 4" id="KW-0489">Methyltransferase</keyword>
<dbReference type="PANTHER" id="PTHR43397">
    <property type="entry name" value="ERGOTHIONEINE BIOSYNTHESIS PROTEIN 1"/>
    <property type="match status" value="1"/>
</dbReference>
<dbReference type="RefSeq" id="WP_048875913.1">
    <property type="nucleotide sequence ID" value="NZ_CP012508.1"/>
</dbReference>
<gene>
    <name evidence="4" type="ORF">KU39_645</name>
</gene>
<evidence type="ECO:0000313" key="4">
    <source>
        <dbReference type="EMBL" id="ALB21829.1"/>
    </source>
</evidence>
<dbReference type="PANTHER" id="PTHR43397:SF1">
    <property type="entry name" value="ERGOTHIONEINE BIOSYNTHESIS PROTEIN 1"/>
    <property type="match status" value="1"/>
</dbReference>
<sequence>MTIKILDNIEIRKNNLKESFEIDVLAGLSSKKKYIPSKYFYDDQGSRLFSKITDVDEYYLTNCEEHILKKYGHEVGQLLGENKQFNLIELGVGDGRKTKILLRSFIESQLNFDYISIDISESTVRDLDKNLSFEFPELQHVGVVGEYLDAIDWIKDNKQGVNVILFLGSSIGNFNEESALVFLRSLWKHLNRHDYLFIGFDLKKDINILNQAYNDSQGVTKDFNFNILSRINYELGGTFDCHKFVHHGVYNLMALP</sequence>
<dbReference type="Pfam" id="PF10017">
    <property type="entry name" value="Methyltransf_33"/>
    <property type="match status" value="1"/>
</dbReference>
<feature type="domain" description="Histidine-specific methyltransferase SAM-dependent" evidence="3">
    <location>
        <begin position="22"/>
        <end position="251"/>
    </location>
</feature>
<dbReference type="Gene3D" id="3.40.50.150">
    <property type="entry name" value="Vaccinia Virus protein VP39"/>
    <property type="match status" value="1"/>
</dbReference>
<dbReference type="GO" id="GO:0052706">
    <property type="term" value="F:L-histidine N(alpha)-methyltransferase activity"/>
    <property type="evidence" value="ECO:0007669"/>
    <property type="project" value="UniProtKB-EC"/>
</dbReference>
<dbReference type="InterPro" id="IPR029063">
    <property type="entry name" value="SAM-dependent_MTases_sf"/>
</dbReference>
<dbReference type="SUPFAM" id="SSF53335">
    <property type="entry name" value="S-adenosyl-L-methionine-dependent methyltransferases"/>
    <property type="match status" value="1"/>
</dbReference>
<dbReference type="Proteomes" id="UP000029558">
    <property type="component" value="Chromosome"/>
</dbReference>